<reference evidence="1" key="1">
    <citation type="submission" date="2021-07" db="EMBL/GenBank/DDBJ databases">
        <title>Genome Resource of American Ginseng Black Spot Pathogen Alternaria panax.</title>
        <authorList>
            <person name="Qiu C."/>
            <person name="Wang W."/>
            <person name="Liu Z."/>
        </authorList>
    </citation>
    <scope>NUCLEOTIDE SEQUENCE</scope>
    <source>
        <strain evidence="1">BNCC115425</strain>
    </source>
</reference>
<dbReference type="AlphaFoldDB" id="A0AAD4FJK1"/>
<evidence type="ECO:0000313" key="2">
    <source>
        <dbReference type="Proteomes" id="UP001199106"/>
    </source>
</evidence>
<evidence type="ECO:0000313" key="1">
    <source>
        <dbReference type="EMBL" id="KAG9190128.1"/>
    </source>
</evidence>
<protein>
    <submittedName>
        <fullName evidence="1">Uncharacterized protein</fullName>
    </submittedName>
</protein>
<accession>A0AAD4FJK1</accession>
<dbReference type="Proteomes" id="UP001199106">
    <property type="component" value="Unassembled WGS sequence"/>
</dbReference>
<keyword evidence="2" id="KW-1185">Reference proteome</keyword>
<organism evidence="1 2">
    <name type="scientific">Alternaria panax</name>
    <dbReference type="NCBI Taxonomy" id="48097"/>
    <lineage>
        <taxon>Eukaryota</taxon>
        <taxon>Fungi</taxon>
        <taxon>Dikarya</taxon>
        <taxon>Ascomycota</taxon>
        <taxon>Pezizomycotina</taxon>
        <taxon>Dothideomycetes</taxon>
        <taxon>Pleosporomycetidae</taxon>
        <taxon>Pleosporales</taxon>
        <taxon>Pleosporineae</taxon>
        <taxon>Pleosporaceae</taxon>
        <taxon>Alternaria</taxon>
        <taxon>Alternaria sect. Panax</taxon>
    </lineage>
</organism>
<sequence>MFTARHDAPNTPTISYLNIKQHLRRLHALHMTSIIYIRKFTGPPTAVISCQVYWLHLLMFTGLDPDTKCLVARELPHLADLRIAPFETLSLGEHGYPKRRAGGVGEAVPGAEVEIPAIYVILAEIHRLRAGLALGSVLQN</sequence>
<comment type="caution">
    <text evidence="1">The sequence shown here is derived from an EMBL/GenBank/DDBJ whole genome shotgun (WGS) entry which is preliminary data.</text>
</comment>
<gene>
    <name evidence="1" type="ORF">G6011_08216</name>
</gene>
<proteinExistence type="predicted"/>
<name>A0AAD4FJK1_9PLEO</name>
<dbReference type="EMBL" id="JAANER010000004">
    <property type="protein sequence ID" value="KAG9190128.1"/>
    <property type="molecule type" value="Genomic_DNA"/>
</dbReference>